<protein>
    <submittedName>
        <fullName evidence="1">Uncharacterized protein</fullName>
    </submittedName>
</protein>
<proteinExistence type="predicted"/>
<name>A0A071M815_9BURK</name>
<gene>
    <name evidence="1" type="ORF">DT99_24660</name>
</gene>
<evidence type="ECO:0000313" key="1">
    <source>
        <dbReference type="EMBL" id="KEA56883.1"/>
    </source>
</evidence>
<organism evidence="1">
    <name type="scientific">Burkholderia cenocepacia</name>
    <dbReference type="NCBI Taxonomy" id="95486"/>
    <lineage>
        <taxon>Bacteria</taxon>
        <taxon>Pseudomonadati</taxon>
        <taxon>Pseudomonadota</taxon>
        <taxon>Betaproteobacteria</taxon>
        <taxon>Burkholderiales</taxon>
        <taxon>Burkholderiaceae</taxon>
        <taxon>Burkholderia</taxon>
        <taxon>Burkholderia cepacia complex</taxon>
    </lineage>
</organism>
<reference evidence="1" key="1">
    <citation type="submission" date="2014-04" db="EMBL/GenBank/DDBJ databases">
        <title>In planta biocontrol of soil-borne Fusarium wilt of banana through a plant endophytic bacterium, Burkholderia cenocepacia 869T2.</title>
        <authorList>
            <person name="Ho Y.-N."/>
            <person name="Chiang H.-M."/>
            <person name="Chao C.-P."/>
            <person name="Su C.-C."/>
            <person name="Hsu H.-F."/>
            <person name="Guo C.-T."/>
            <person name="Hsieh J.-L."/>
            <person name="Huang C.-C."/>
        </authorList>
    </citation>
    <scope>NUCLEOTIDE SEQUENCE [LARGE SCALE GENOMIC DNA]</scope>
    <source>
        <strain evidence="1">869T2</strain>
    </source>
</reference>
<accession>A0A071M815</accession>
<dbReference type="AlphaFoldDB" id="A0A071M815"/>
<comment type="caution">
    <text evidence="1">The sequence shown here is derived from an EMBL/GenBank/DDBJ whole genome shotgun (WGS) entry which is preliminary data.</text>
</comment>
<sequence length="64" mass="6846">MCFGLPRTGVEAIFSSSFSLIDLAIDFDGGLRSFIFVSPRLADSAAPAARCWAWDFAGMVALLS</sequence>
<dbReference type="EMBL" id="JJOA01000023">
    <property type="protein sequence ID" value="KEA56883.1"/>
    <property type="molecule type" value="Genomic_DNA"/>
</dbReference>